<evidence type="ECO:0000313" key="3">
    <source>
        <dbReference type="Proteomes" id="UP000656042"/>
    </source>
</evidence>
<reference evidence="2" key="1">
    <citation type="journal article" date="2014" name="Int. J. Syst. Evol. Microbiol.">
        <title>Complete genome sequence of Corynebacterium casei LMG S-19264T (=DSM 44701T), isolated from a smear-ripened cheese.</title>
        <authorList>
            <consortium name="US DOE Joint Genome Institute (JGI-PGF)"/>
            <person name="Walter F."/>
            <person name="Albersmeier A."/>
            <person name="Kalinowski J."/>
            <person name="Ruckert C."/>
        </authorList>
    </citation>
    <scope>NUCLEOTIDE SEQUENCE</scope>
    <source>
        <strain evidence="2">CGMCC 4.7299</strain>
    </source>
</reference>
<evidence type="ECO:0000313" key="2">
    <source>
        <dbReference type="EMBL" id="GGL10616.1"/>
    </source>
</evidence>
<sequence>MTSDQAPSPRAAQSRVIVFGASGRTGRLIVGNLLDAGFDVTAALRNPGNFATAAVRSSSGQTPRVVHADLRDTASVHAAVAGHDVVVSSIASGRCPDGLYQASADALVSAMRNTGIDRLIVVSSSGAPLDDRGLSFLWKSVIRPLFFRELYSDVRAMEAIIRASDLNWTLIRPARLTDHAPTGTYRIAKGTNPPGGAKITRSDLASFVATVIEEDSWAHGTPTLAQ</sequence>
<dbReference type="PANTHER" id="PTHR15020:SF50">
    <property type="entry name" value="UPF0659 PROTEIN YMR090W"/>
    <property type="match status" value="1"/>
</dbReference>
<dbReference type="AlphaFoldDB" id="A0A8J3FQM2"/>
<accession>A0A8J3FQM2</accession>
<dbReference type="InterPro" id="IPR016040">
    <property type="entry name" value="NAD(P)-bd_dom"/>
</dbReference>
<protein>
    <submittedName>
        <fullName evidence="2">NADH-flavin reductase</fullName>
    </submittedName>
</protein>
<dbReference type="Pfam" id="PF13460">
    <property type="entry name" value="NAD_binding_10"/>
    <property type="match status" value="1"/>
</dbReference>
<evidence type="ECO:0000259" key="1">
    <source>
        <dbReference type="Pfam" id="PF13460"/>
    </source>
</evidence>
<reference evidence="2" key="2">
    <citation type="submission" date="2020-09" db="EMBL/GenBank/DDBJ databases">
        <authorList>
            <person name="Sun Q."/>
            <person name="Zhou Y."/>
        </authorList>
    </citation>
    <scope>NUCLEOTIDE SEQUENCE</scope>
    <source>
        <strain evidence="2">CGMCC 4.7299</strain>
    </source>
</reference>
<dbReference type="Proteomes" id="UP000656042">
    <property type="component" value="Unassembled WGS sequence"/>
</dbReference>
<comment type="caution">
    <text evidence="2">The sequence shown here is derived from an EMBL/GenBank/DDBJ whole genome shotgun (WGS) entry which is preliminary data.</text>
</comment>
<organism evidence="2 3">
    <name type="scientific">Mangrovihabitans endophyticus</name>
    <dbReference type="NCBI Taxonomy" id="1751298"/>
    <lineage>
        <taxon>Bacteria</taxon>
        <taxon>Bacillati</taxon>
        <taxon>Actinomycetota</taxon>
        <taxon>Actinomycetes</taxon>
        <taxon>Micromonosporales</taxon>
        <taxon>Micromonosporaceae</taxon>
        <taxon>Mangrovihabitans</taxon>
    </lineage>
</organism>
<dbReference type="EMBL" id="BMMX01000034">
    <property type="protein sequence ID" value="GGL10616.1"/>
    <property type="molecule type" value="Genomic_DNA"/>
</dbReference>
<name>A0A8J3FQM2_9ACTN</name>
<dbReference type="Gene3D" id="3.40.50.720">
    <property type="entry name" value="NAD(P)-binding Rossmann-like Domain"/>
    <property type="match status" value="1"/>
</dbReference>
<dbReference type="InterPro" id="IPR036291">
    <property type="entry name" value="NAD(P)-bd_dom_sf"/>
</dbReference>
<gene>
    <name evidence="2" type="ORF">GCM10012284_51710</name>
</gene>
<keyword evidence="3" id="KW-1185">Reference proteome</keyword>
<proteinExistence type="predicted"/>
<feature type="domain" description="NAD(P)-binding" evidence="1">
    <location>
        <begin position="20"/>
        <end position="214"/>
    </location>
</feature>
<dbReference type="SUPFAM" id="SSF51735">
    <property type="entry name" value="NAD(P)-binding Rossmann-fold domains"/>
    <property type="match status" value="1"/>
</dbReference>
<dbReference type="RefSeq" id="WP_189081906.1">
    <property type="nucleotide sequence ID" value="NZ_BMMX01000034.1"/>
</dbReference>
<dbReference type="PANTHER" id="PTHR15020">
    <property type="entry name" value="FLAVIN REDUCTASE-RELATED"/>
    <property type="match status" value="1"/>
</dbReference>